<dbReference type="PROSITE" id="PS50208">
    <property type="entry name" value="CASPASE_P20"/>
    <property type="match status" value="1"/>
</dbReference>
<dbReference type="GO" id="GO:0006508">
    <property type="term" value="P:proteolysis"/>
    <property type="evidence" value="ECO:0007669"/>
    <property type="project" value="InterPro"/>
</dbReference>
<dbReference type="InterPro" id="IPR011600">
    <property type="entry name" value="Pept_C14_caspase"/>
</dbReference>
<dbReference type="InterPro" id="IPR051043">
    <property type="entry name" value="Sulfatase_Mod_Factor_Kinase"/>
</dbReference>
<dbReference type="PANTHER" id="PTHR23150">
    <property type="entry name" value="SULFATASE MODIFYING FACTOR 1, 2"/>
    <property type="match status" value="1"/>
</dbReference>
<dbReference type="InterPro" id="IPR005532">
    <property type="entry name" value="SUMF_dom"/>
</dbReference>
<dbReference type="SUPFAM" id="SSF56436">
    <property type="entry name" value="C-type lectin-like"/>
    <property type="match status" value="1"/>
</dbReference>
<protein>
    <submittedName>
        <fullName evidence="4">Formylglycine-generating enzyme, required for sulfatase activity, contains SUMF1/FGE domain</fullName>
    </submittedName>
</protein>
<dbReference type="EMBL" id="FSRM01000002">
    <property type="protein sequence ID" value="SIO48404.1"/>
    <property type="molecule type" value="Genomic_DNA"/>
</dbReference>
<dbReference type="GO" id="GO:0120147">
    <property type="term" value="F:formylglycine-generating oxidase activity"/>
    <property type="evidence" value="ECO:0007669"/>
    <property type="project" value="TreeGrafter"/>
</dbReference>
<feature type="compositionally biased region" description="Pro residues" evidence="1">
    <location>
        <begin position="383"/>
        <end position="392"/>
    </location>
</feature>
<dbReference type="SUPFAM" id="SSF52129">
    <property type="entry name" value="Caspase-like"/>
    <property type="match status" value="1"/>
</dbReference>
<dbReference type="InterPro" id="IPR001309">
    <property type="entry name" value="Pept_C14_p20"/>
</dbReference>
<dbReference type="GO" id="GO:0004197">
    <property type="term" value="F:cysteine-type endopeptidase activity"/>
    <property type="evidence" value="ECO:0007669"/>
    <property type="project" value="InterPro"/>
</dbReference>
<dbReference type="InterPro" id="IPR029030">
    <property type="entry name" value="Caspase-like_dom_sf"/>
</dbReference>
<feature type="signal peptide" evidence="2">
    <location>
        <begin position="1"/>
        <end position="23"/>
    </location>
</feature>
<evidence type="ECO:0000256" key="2">
    <source>
        <dbReference type="SAM" id="SignalP"/>
    </source>
</evidence>
<dbReference type="Gene3D" id="3.90.1580.10">
    <property type="entry name" value="paralog of FGE (formylglycine-generating enzyme)"/>
    <property type="match status" value="1"/>
</dbReference>
<dbReference type="Pfam" id="PF00656">
    <property type="entry name" value="Peptidase_C14"/>
    <property type="match status" value="1"/>
</dbReference>
<dbReference type="Pfam" id="PF03781">
    <property type="entry name" value="FGE-sulfatase"/>
    <property type="match status" value="1"/>
</dbReference>
<dbReference type="OrthoDB" id="9768004at2"/>
<dbReference type="PANTHER" id="PTHR23150:SF35">
    <property type="entry name" value="BLL6746 PROTEIN"/>
    <property type="match status" value="1"/>
</dbReference>
<proteinExistence type="predicted"/>
<dbReference type="AlphaFoldDB" id="A0A1N6JVM7"/>
<dbReference type="InterPro" id="IPR042095">
    <property type="entry name" value="SUMF_sf"/>
</dbReference>
<feature type="region of interest" description="Disordered" evidence="1">
    <location>
        <begin position="343"/>
        <end position="411"/>
    </location>
</feature>
<organism evidence="4 5">
    <name type="scientific">Paraburkholderia phenazinium</name>
    <dbReference type="NCBI Taxonomy" id="60549"/>
    <lineage>
        <taxon>Bacteria</taxon>
        <taxon>Pseudomonadati</taxon>
        <taxon>Pseudomonadota</taxon>
        <taxon>Betaproteobacteria</taxon>
        <taxon>Burkholderiales</taxon>
        <taxon>Burkholderiaceae</taxon>
        <taxon>Paraburkholderia</taxon>
    </lineage>
</organism>
<evidence type="ECO:0000256" key="1">
    <source>
        <dbReference type="SAM" id="MobiDB-lite"/>
    </source>
</evidence>
<name>A0A1N6JVM7_9BURK</name>
<evidence type="ECO:0000313" key="4">
    <source>
        <dbReference type="EMBL" id="SIO48404.1"/>
    </source>
</evidence>
<accession>A0A1N6JVM7</accession>
<dbReference type="InterPro" id="IPR016187">
    <property type="entry name" value="CTDL_fold"/>
</dbReference>
<dbReference type="Proteomes" id="UP000184693">
    <property type="component" value="Unassembled WGS sequence"/>
</dbReference>
<feature type="domain" description="Caspase family p20" evidence="3">
    <location>
        <begin position="45"/>
        <end position="121"/>
    </location>
</feature>
<dbReference type="Gene3D" id="3.40.50.1460">
    <property type="match status" value="1"/>
</dbReference>
<keyword evidence="2" id="KW-0732">Signal</keyword>
<feature type="compositionally biased region" description="Low complexity" evidence="1">
    <location>
        <begin position="393"/>
        <end position="410"/>
    </location>
</feature>
<feature type="compositionally biased region" description="Pro residues" evidence="1">
    <location>
        <begin position="346"/>
        <end position="363"/>
    </location>
</feature>
<evidence type="ECO:0000259" key="3">
    <source>
        <dbReference type="PROSITE" id="PS50208"/>
    </source>
</evidence>
<sequence length="647" mass="68230">MWRKFLLVCIAGALHVSWTDANAVTRSGSSAILQTTTRAVESTAERRVALVIGNSDSAATPPGSATNDARSMGALLASLGFEVSVLMDGTPQQIQQALAAFRTRLASGGVGLFYFAGHGLQVGNETILVPAGVDTRSPASLLVNGIGLSNVLAAMSAPRVHKTNVVILDTCLENPFHSADTQKPGLALPQQTFIAYAAAPGGFAADGRSHGVYTRALLRALGNAPERDIDGIIRGVERSVRADTGDKQRPWSVSSLAGTFRFARYPGGAVASQDSPELASAAIVSMRSRGIMPKDSSEQYELTFWDSIKNSNYASDYQAYLKAYPDGRFAALAKARIERLQAAAPAPTPGTAPATAPPAPPPASKAQASVAQPGHAVVASSPAPAPAPPPAPVAAAPKAPANPAANSPAAGESKDCAACPVMVPLPAGSFTMGSNAGDISERPPHHVTVGAPFAIGKYPVTVEQWNACVTANACPKLSSENATGTKAPARDLSWDDVQQYIKWLSKVTGKPYRLPTEAEWEYAARGGTSTPYWWGDQMRKGNANCKGCGDPWHETGPENVGTFAANPYGLYDMGGNVWQWVSDCWHSSYKDAPADGRIWDASGCNMRVIRGGSWLEGADYMLASTRFKYSESVRQSQNGFRVVKDLK</sequence>
<evidence type="ECO:0000313" key="5">
    <source>
        <dbReference type="Proteomes" id="UP000184693"/>
    </source>
</evidence>
<feature type="chain" id="PRO_5009936843" evidence="2">
    <location>
        <begin position="24"/>
        <end position="647"/>
    </location>
</feature>
<reference evidence="4 5" key="1">
    <citation type="submission" date="2016-11" db="EMBL/GenBank/DDBJ databases">
        <authorList>
            <person name="Jaros S."/>
            <person name="Januszkiewicz K."/>
            <person name="Wedrychowicz H."/>
        </authorList>
    </citation>
    <scope>NUCLEOTIDE SEQUENCE [LARGE SCALE GENOMIC DNA]</scope>
    <source>
        <strain evidence="4 5">GAS86</strain>
    </source>
</reference>
<gene>
    <name evidence="4" type="ORF">SAMN05444168_5190</name>
</gene>